<dbReference type="Pfam" id="PF00174">
    <property type="entry name" value="Oxidored_molyb"/>
    <property type="match status" value="1"/>
</dbReference>
<proteinExistence type="predicted"/>
<keyword evidence="2" id="KW-0472">Membrane</keyword>
<feature type="transmembrane region" description="Helical" evidence="2">
    <location>
        <begin position="34"/>
        <end position="56"/>
    </location>
</feature>
<evidence type="ECO:0000256" key="1">
    <source>
        <dbReference type="SAM" id="MobiDB-lite"/>
    </source>
</evidence>
<feature type="transmembrane region" description="Helical" evidence="2">
    <location>
        <begin position="186"/>
        <end position="209"/>
    </location>
</feature>
<dbReference type="GO" id="GO:0020037">
    <property type="term" value="F:heme binding"/>
    <property type="evidence" value="ECO:0007669"/>
    <property type="project" value="TreeGrafter"/>
</dbReference>
<feature type="domain" description="Oxidoreductase molybdopterin-binding" evidence="3">
    <location>
        <begin position="263"/>
        <end position="413"/>
    </location>
</feature>
<accession>A0A1J5QFR6</accession>
<dbReference type="AlphaFoldDB" id="A0A1J5QFR6"/>
<feature type="transmembrane region" description="Helical" evidence="2">
    <location>
        <begin position="93"/>
        <end position="113"/>
    </location>
</feature>
<dbReference type="GO" id="GO:0008482">
    <property type="term" value="F:sulfite oxidase activity"/>
    <property type="evidence" value="ECO:0007669"/>
    <property type="project" value="TreeGrafter"/>
</dbReference>
<feature type="transmembrane region" description="Helical" evidence="2">
    <location>
        <begin position="120"/>
        <end position="138"/>
    </location>
</feature>
<keyword evidence="2" id="KW-0812">Transmembrane</keyword>
<dbReference type="EMBL" id="MLJW01000811">
    <property type="protein sequence ID" value="OIQ82377.1"/>
    <property type="molecule type" value="Genomic_DNA"/>
</dbReference>
<reference evidence="4" key="1">
    <citation type="submission" date="2016-10" db="EMBL/GenBank/DDBJ databases">
        <title>Sequence of Gallionella enrichment culture.</title>
        <authorList>
            <person name="Poehlein A."/>
            <person name="Muehling M."/>
            <person name="Daniel R."/>
        </authorList>
    </citation>
    <scope>NUCLEOTIDE SEQUENCE</scope>
</reference>
<dbReference type="Gene3D" id="2.60.40.650">
    <property type="match status" value="1"/>
</dbReference>
<evidence type="ECO:0000256" key="2">
    <source>
        <dbReference type="SAM" id="Phobius"/>
    </source>
</evidence>
<dbReference type="GO" id="GO:0043546">
    <property type="term" value="F:molybdopterin cofactor binding"/>
    <property type="evidence" value="ECO:0007669"/>
    <property type="project" value="TreeGrafter"/>
</dbReference>
<evidence type="ECO:0000259" key="3">
    <source>
        <dbReference type="Pfam" id="PF00174"/>
    </source>
</evidence>
<dbReference type="SUPFAM" id="SSF81296">
    <property type="entry name" value="E set domains"/>
    <property type="match status" value="1"/>
</dbReference>
<comment type="caution">
    <text evidence="4">The sequence shown here is derived from an EMBL/GenBank/DDBJ whole genome shotgun (WGS) entry which is preliminary data.</text>
</comment>
<gene>
    <name evidence="4" type="primary">yedY_11</name>
    <name evidence="4" type="ORF">GALL_358300</name>
</gene>
<dbReference type="InterPro" id="IPR000572">
    <property type="entry name" value="OxRdtase_Mopterin-bd_dom"/>
</dbReference>
<dbReference type="PANTHER" id="PTHR19372:SF7">
    <property type="entry name" value="SULFITE OXIDASE, MITOCHONDRIAL"/>
    <property type="match status" value="1"/>
</dbReference>
<feature type="region of interest" description="Disordered" evidence="1">
    <location>
        <begin position="1"/>
        <end position="28"/>
    </location>
</feature>
<dbReference type="InterPro" id="IPR036374">
    <property type="entry name" value="OxRdtase_Mopterin-bd_sf"/>
</dbReference>
<sequence>MPPDLMPDAPGPSDGDGARTPTTRAARPFGRGHAAVSGVLAAALTIAVGHLVAGFVGPGSSPVVAVGGVVVDRTPQWLKELAIRAFGTHDKTALFVGLAIVLTGLAAGVGVVAQRSPRAATILVRVLGGVGAAAAVSRTDAGRAAFLPSAIGAAAGVVALRALGRRLGTLADDLDEPAESGPDRRAFLRTAGGVVVIAAVSAAIGSALGSVGRVASAARAAVVLPRAARPAPAVPAGAQSPTPGVVPFVTPNPDFYRIDTALVVPDVDPATWTLRVHGLVAHELTLTFAELLASNLVEADVTLTCVSNPVGGDLIGNARWLGLPIRDVLSRAVPDPSADMVLSTSIDGFTASTPLSVLTDGRDALLAVGMNGEPLPLAHGFPVRMVVPGLYGYVSATKWVVDLEVTRFADRTAYWTERGWSPRGPVKTSSRIEVPRPGTVVRPGPVAVGGTAWAQHRGVTAVQVRVDDGPWTAVTLAAEDSVDTWRQWSWTWDATPGTHTLAVRATDAVDGVQTGTVADVVPDGATGWDTIDVTVRA</sequence>
<name>A0A1J5QFR6_9ZZZZ</name>
<dbReference type="SUPFAM" id="SSF56524">
    <property type="entry name" value="Oxidoreductase molybdopterin-binding domain"/>
    <property type="match status" value="1"/>
</dbReference>
<dbReference type="InterPro" id="IPR014756">
    <property type="entry name" value="Ig_E-set"/>
</dbReference>
<dbReference type="Gene3D" id="3.90.420.10">
    <property type="entry name" value="Oxidoreductase, molybdopterin-binding domain"/>
    <property type="match status" value="1"/>
</dbReference>
<dbReference type="GO" id="GO:0006790">
    <property type="term" value="P:sulfur compound metabolic process"/>
    <property type="evidence" value="ECO:0007669"/>
    <property type="project" value="TreeGrafter"/>
</dbReference>
<keyword evidence="2" id="KW-1133">Transmembrane helix</keyword>
<organism evidence="4">
    <name type="scientific">mine drainage metagenome</name>
    <dbReference type="NCBI Taxonomy" id="410659"/>
    <lineage>
        <taxon>unclassified sequences</taxon>
        <taxon>metagenomes</taxon>
        <taxon>ecological metagenomes</taxon>
    </lineage>
</organism>
<protein>
    <submittedName>
        <fullName evidence="4">Sulfoxide reductase catalytic subunit YedY</fullName>
    </submittedName>
</protein>
<dbReference type="PANTHER" id="PTHR19372">
    <property type="entry name" value="SULFITE REDUCTASE"/>
    <property type="match status" value="1"/>
</dbReference>
<evidence type="ECO:0000313" key="4">
    <source>
        <dbReference type="EMBL" id="OIQ82377.1"/>
    </source>
</evidence>
<feature type="transmembrane region" description="Helical" evidence="2">
    <location>
        <begin position="144"/>
        <end position="163"/>
    </location>
</feature>